<dbReference type="EMBL" id="CP053586">
    <property type="protein sequence ID" value="WNZ23779.1"/>
    <property type="molecule type" value="Genomic_DNA"/>
</dbReference>
<organism evidence="2">
    <name type="scientific">Leptolyngbya sp. NK1-12</name>
    <dbReference type="NCBI Taxonomy" id="2547451"/>
    <lineage>
        <taxon>Bacteria</taxon>
        <taxon>Bacillati</taxon>
        <taxon>Cyanobacteriota</taxon>
        <taxon>Cyanophyceae</taxon>
        <taxon>Leptolyngbyales</taxon>
        <taxon>Leptolyngbyaceae</taxon>
        <taxon>Leptolyngbya group</taxon>
        <taxon>Leptolyngbya</taxon>
    </lineage>
</organism>
<gene>
    <name evidence="2" type="ORF">HJG54_13560</name>
</gene>
<dbReference type="AlphaFoldDB" id="A0AA96WEI9"/>
<evidence type="ECO:0000259" key="1">
    <source>
        <dbReference type="PROSITE" id="PS50851"/>
    </source>
</evidence>
<sequence>MSQSSISSQDSSIVHPNAKLVAFSVGQLTLAARIEQVDKVVNLPTVYGSGLKPVGLAQVDEHDITVIDLQRHLFGITAQSMPTPYLILLHTRSGEGIGIPVSDTPILIEVPTNLIRSLPASYRRADTLEIASHIAIISEAEQTRTLFLLDVEQLSSSIQIH</sequence>
<dbReference type="GO" id="GO:0007165">
    <property type="term" value="P:signal transduction"/>
    <property type="evidence" value="ECO:0007669"/>
    <property type="project" value="InterPro"/>
</dbReference>
<dbReference type="PROSITE" id="PS50851">
    <property type="entry name" value="CHEW"/>
    <property type="match status" value="1"/>
</dbReference>
<accession>A0AA96WEI9</accession>
<dbReference type="SUPFAM" id="SSF50341">
    <property type="entry name" value="CheW-like"/>
    <property type="match status" value="1"/>
</dbReference>
<dbReference type="RefSeq" id="WP_316435524.1">
    <property type="nucleotide sequence ID" value="NZ_CP053586.1"/>
</dbReference>
<dbReference type="InterPro" id="IPR002545">
    <property type="entry name" value="CheW-lke_dom"/>
</dbReference>
<dbReference type="InterPro" id="IPR036061">
    <property type="entry name" value="CheW-like_dom_sf"/>
</dbReference>
<protein>
    <submittedName>
        <fullName evidence="2">Chemotaxis protein CheW</fullName>
    </submittedName>
</protein>
<feature type="domain" description="CheW-like" evidence="1">
    <location>
        <begin position="17"/>
        <end position="160"/>
    </location>
</feature>
<dbReference type="GO" id="GO:0006935">
    <property type="term" value="P:chemotaxis"/>
    <property type="evidence" value="ECO:0007669"/>
    <property type="project" value="InterPro"/>
</dbReference>
<name>A0AA96WEI9_9CYAN</name>
<proteinExistence type="predicted"/>
<reference evidence="2" key="1">
    <citation type="submission" date="2020-05" db="EMBL/GenBank/DDBJ databases">
        <authorList>
            <person name="Zhu T."/>
            <person name="Keshari N."/>
            <person name="Lu X."/>
        </authorList>
    </citation>
    <scope>NUCLEOTIDE SEQUENCE</scope>
    <source>
        <strain evidence="2">NK1-12</strain>
    </source>
</reference>
<evidence type="ECO:0000313" key="2">
    <source>
        <dbReference type="EMBL" id="WNZ23779.1"/>
    </source>
</evidence>
<dbReference type="Pfam" id="PF01584">
    <property type="entry name" value="CheW"/>
    <property type="match status" value="1"/>
</dbReference>